<sequence length="76" mass="8748">MRLIDVDQILKGVDFERKEYDPQCPMRFSAQTATVDYTLSYDIKLTESVIASIVMTPGENKLFQMCIRAIHQESDC</sequence>
<dbReference type="InParanoid" id="G0NPK9"/>
<evidence type="ECO:0000313" key="2">
    <source>
        <dbReference type="Proteomes" id="UP000008068"/>
    </source>
</evidence>
<gene>
    <name evidence="1" type="ORF">CAEBREN_24383</name>
</gene>
<proteinExistence type="predicted"/>
<accession>G0NPK9</accession>
<evidence type="ECO:0000313" key="1">
    <source>
        <dbReference type="EMBL" id="EGT35195.1"/>
    </source>
</evidence>
<reference evidence="2" key="1">
    <citation type="submission" date="2011-07" db="EMBL/GenBank/DDBJ databases">
        <authorList>
            <consortium name="Caenorhabditis brenneri Sequencing and Analysis Consortium"/>
            <person name="Wilson R.K."/>
        </authorList>
    </citation>
    <scope>NUCLEOTIDE SEQUENCE [LARGE SCALE GENOMIC DNA]</scope>
    <source>
        <strain evidence="2">PB2801</strain>
    </source>
</reference>
<dbReference type="Proteomes" id="UP000008068">
    <property type="component" value="Unassembled WGS sequence"/>
</dbReference>
<protein>
    <submittedName>
        <fullName evidence="1">Uncharacterized protein</fullName>
    </submittedName>
</protein>
<keyword evidence="2" id="KW-1185">Reference proteome</keyword>
<dbReference type="HOGENOM" id="CLU_2656641_0_0_1"/>
<dbReference type="EMBL" id="GL379920">
    <property type="protein sequence ID" value="EGT35195.1"/>
    <property type="molecule type" value="Genomic_DNA"/>
</dbReference>
<name>G0NPK9_CAEBE</name>
<organism evidence="2">
    <name type="scientific">Caenorhabditis brenneri</name>
    <name type="common">Nematode worm</name>
    <dbReference type="NCBI Taxonomy" id="135651"/>
    <lineage>
        <taxon>Eukaryota</taxon>
        <taxon>Metazoa</taxon>
        <taxon>Ecdysozoa</taxon>
        <taxon>Nematoda</taxon>
        <taxon>Chromadorea</taxon>
        <taxon>Rhabditida</taxon>
        <taxon>Rhabditina</taxon>
        <taxon>Rhabditomorpha</taxon>
        <taxon>Rhabditoidea</taxon>
        <taxon>Rhabditidae</taxon>
        <taxon>Peloderinae</taxon>
        <taxon>Caenorhabditis</taxon>
    </lineage>
</organism>
<dbReference type="AlphaFoldDB" id="G0NPK9"/>